<feature type="transmembrane region" description="Helical" evidence="6">
    <location>
        <begin position="380"/>
        <end position="400"/>
    </location>
</feature>
<name>A0A4D6M287_VIGUN</name>
<dbReference type="EMBL" id="CP039349">
    <property type="protein sequence ID" value="QCD94910.1"/>
    <property type="molecule type" value="Genomic_DNA"/>
</dbReference>
<feature type="domain" description="EamA" evidence="7">
    <location>
        <begin position="396"/>
        <end position="523"/>
    </location>
</feature>
<accession>A0A4D6M287</accession>
<evidence type="ECO:0000256" key="4">
    <source>
        <dbReference type="ARBA" id="ARBA00022989"/>
    </source>
</evidence>
<evidence type="ECO:0000256" key="6">
    <source>
        <dbReference type="SAM" id="Phobius"/>
    </source>
</evidence>
<feature type="transmembrane region" description="Helical" evidence="6">
    <location>
        <begin position="104"/>
        <end position="126"/>
    </location>
</feature>
<evidence type="ECO:0000256" key="2">
    <source>
        <dbReference type="ARBA" id="ARBA00007635"/>
    </source>
</evidence>
<dbReference type="AlphaFoldDB" id="A0A4D6M287"/>
<keyword evidence="5 6" id="KW-0472">Membrane</keyword>
<sequence length="739" mass="80605">MAREWSFYRDFLPILVLLGTECNDMGLLTLFKVASLQGLNSYVFVAYAYTVATTVLLPITFFHRRSRVVPPLSFSTVSKIVLLGVIGSSSQILGYAGISYSSPALASSIGNLVPAFTFILAVMCRMEKLAAKSRSSQAKVMGSIISISGAFVLTFYKGPSIFNAHKHVSLSPQDPINFLKSEDASWATGGILLIADYILTSVWYILEEDILRVFPEELTLVLFYNVTATIFTATVGLLAVPNASAWKIGLNVSLISIVSSGLFGKLMSNVIYAWTLNLKGAVFVTSLRPLQIVIAVAMGVVFLNDTLYIGSVVGAIIVSIGLYVVLWGKATEEIEEIVGGLESPTAENVPLLQNQRTETSEKNTESNTETMDRRYCYKDLLPLVVLVANECNNTALFTLFKAATLQGMSSYVFVSYAYSLAFLVLLPITFLYRRSRVVPPLNFSILSKIALLGLIGCSSQILGYVGISYSSPTLSSAISNLTPAFTFILAVICRMEKIAIRSRTTQAKIWGSIISISGAFIVTFCKGQSIIFADNSPSIQLSQSNAILASVDRNWAFGGLLLTACNILLTIWFVFQVEILKEFPDELTMVFFYNLYAAIVASIVGLIAEKNSSAWKIRPDISLISIVCTGIFNKFLSSAIYAWGIHLKGPVYVAMFKPLSIVIAVAMGVMFLGDTLYVGSLIGGTVISIGFYTVMWGKATEQKEEEEDVGSQESPITENVPLLQTYETVNSTKKTDARV</sequence>
<feature type="transmembrane region" description="Helical" evidence="6">
    <location>
        <begin position="38"/>
        <end position="59"/>
    </location>
</feature>
<keyword evidence="9" id="KW-1185">Reference proteome</keyword>
<feature type="transmembrane region" description="Helical" evidence="6">
    <location>
        <begin position="412"/>
        <end position="433"/>
    </location>
</feature>
<feature type="transmembrane region" description="Helical" evidence="6">
    <location>
        <begin position="252"/>
        <end position="274"/>
    </location>
</feature>
<dbReference type="Proteomes" id="UP000501690">
    <property type="component" value="Linkage Group LG5"/>
</dbReference>
<reference evidence="8 9" key="1">
    <citation type="submission" date="2019-04" db="EMBL/GenBank/DDBJ databases">
        <title>An improved genome assembly and genetic linkage map for asparagus bean, Vigna unguiculata ssp. sesquipedialis.</title>
        <authorList>
            <person name="Xia Q."/>
            <person name="Zhang R."/>
            <person name="Dong Y."/>
        </authorList>
    </citation>
    <scope>NUCLEOTIDE SEQUENCE [LARGE SCALE GENOMIC DNA]</scope>
    <source>
        <tissue evidence="8">Leaf</tissue>
    </source>
</reference>
<dbReference type="InterPro" id="IPR030184">
    <property type="entry name" value="WAT1-related"/>
</dbReference>
<evidence type="ECO:0000259" key="7">
    <source>
        <dbReference type="Pfam" id="PF00892"/>
    </source>
</evidence>
<feature type="transmembrane region" description="Helical" evidence="6">
    <location>
        <begin position="80"/>
        <end position="98"/>
    </location>
</feature>
<comment type="similarity">
    <text evidence="2">Belongs to the drug/metabolite transporter (DMT) superfamily. Plant drug/metabolite exporter (P-DME) (TC 2.A.7.4) family.</text>
</comment>
<feature type="transmembrane region" description="Helical" evidence="6">
    <location>
        <begin position="218"/>
        <end position="240"/>
    </location>
</feature>
<feature type="transmembrane region" description="Helical" evidence="6">
    <location>
        <begin position="553"/>
        <end position="575"/>
    </location>
</feature>
<keyword evidence="3 6" id="KW-0812">Transmembrane</keyword>
<feature type="domain" description="EamA" evidence="7">
    <location>
        <begin position="558"/>
        <end position="695"/>
    </location>
</feature>
<keyword evidence="4 6" id="KW-1133">Transmembrane helix</keyword>
<evidence type="ECO:0000256" key="3">
    <source>
        <dbReference type="ARBA" id="ARBA00022692"/>
    </source>
</evidence>
<evidence type="ECO:0000313" key="9">
    <source>
        <dbReference type="Proteomes" id="UP000501690"/>
    </source>
</evidence>
<organism evidence="8 9">
    <name type="scientific">Vigna unguiculata</name>
    <name type="common">Cowpea</name>
    <dbReference type="NCBI Taxonomy" id="3917"/>
    <lineage>
        <taxon>Eukaryota</taxon>
        <taxon>Viridiplantae</taxon>
        <taxon>Streptophyta</taxon>
        <taxon>Embryophyta</taxon>
        <taxon>Tracheophyta</taxon>
        <taxon>Spermatophyta</taxon>
        <taxon>Magnoliopsida</taxon>
        <taxon>eudicotyledons</taxon>
        <taxon>Gunneridae</taxon>
        <taxon>Pentapetalae</taxon>
        <taxon>rosids</taxon>
        <taxon>fabids</taxon>
        <taxon>Fabales</taxon>
        <taxon>Fabaceae</taxon>
        <taxon>Papilionoideae</taxon>
        <taxon>50 kb inversion clade</taxon>
        <taxon>NPAAA clade</taxon>
        <taxon>indigoferoid/millettioid clade</taxon>
        <taxon>Phaseoleae</taxon>
        <taxon>Vigna</taxon>
    </lineage>
</organism>
<dbReference type="GO" id="GO:0016020">
    <property type="term" value="C:membrane"/>
    <property type="evidence" value="ECO:0007669"/>
    <property type="project" value="UniProtKB-SubCell"/>
</dbReference>
<gene>
    <name evidence="8" type="ORF">DEO72_LG5g2999</name>
</gene>
<feature type="transmembrane region" description="Helical" evidence="6">
    <location>
        <begin position="623"/>
        <end position="644"/>
    </location>
</feature>
<feature type="transmembrane region" description="Helical" evidence="6">
    <location>
        <begin position="513"/>
        <end position="533"/>
    </location>
</feature>
<feature type="transmembrane region" description="Helical" evidence="6">
    <location>
        <begin position="445"/>
        <end position="467"/>
    </location>
</feature>
<feature type="transmembrane region" description="Helical" evidence="6">
    <location>
        <begin position="308"/>
        <end position="327"/>
    </location>
</feature>
<proteinExistence type="inferred from homology"/>
<feature type="transmembrane region" description="Helical" evidence="6">
    <location>
        <begin position="184"/>
        <end position="206"/>
    </location>
</feature>
<protein>
    <submittedName>
        <fullName evidence="8">WAT1-related protein</fullName>
    </submittedName>
</protein>
<dbReference type="InterPro" id="IPR000620">
    <property type="entry name" value="EamA_dom"/>
</dbReference>
<evidence type="ECO:0000256" key="5">
    <source>
        <dbReference type="ARBA" id="ARBA00023136"/>
    </source>
</evidence>
<feature type="transmembrane region" description="Helical" evidence="6">
    <location>
        <begin position="587"/>
        <end position="608"/>
    </location>
</feature>
<comment type="subcellular location">
    <subcellularLocation>
        <location evidence="1">Membrane</location>
        <topology evidence="1">Multi-pass membrane protein</topology>
    </subcellularLocation>
</comment>
<feature type="transmembrane region" description="Helical" evidence="6">
    <location>
        <begin position="473"/>
        <end position="492"/>
    </location>
</feature>
<dbReference type="Pfam" id="PF00892">
    <property type="entry name" value="EamA"/>
    <property type="match status" value="3"/>
</dbReference>
<dbReference type="GO" id="GO:0022857">
    <property type="term" value="F:transmembrane transporter activity"/>
    <property type="evidence" value="ECO:0007669"/>
    <property type="project" value="InterPro"/>
</dbReference>
<feature type="domain" description="EamA" evidence="7">
    <location>
        <begin position="28"/>
        <end position="154"/>
    </location>
</feature>
<feature type="transmembrane region" description="Helical" evidence="6">
    <location>
        <begin position="651"/>
        <end position="671"/>
    </location>
</feature>
<evidence type="ECO:0000256" key="1">
    <source>
        <dbReference type="ARBA" id="ARBA00004141"/>
    </source>
</evidence>
<feature type="transmembrane region" description="Helical" evidence="6">
    <location>
        <begin position="677"/>
        <end position="695"/>
    </location>
</feature>
<dbReference type="SUPFAM" id="SSF103481">
    <property type="entry name" value="Multidrug resistance efflux transporter EmrE"/>
    <property type="match status" value="4"/>
</dbReference>
<dbReference type="PANTHER" id="PTHR31218">
    <property type="entry name" value="WAT1-RELATED PROTEIN"/>
    <property type="match status" value="1"/>
</dbReference>
<feature type="transmembrane region" description="Helical" evidence="6">
    <location>
        <begin position="138"/>
        <end position="156"/>
    </location>
</feature>
<dbReference type="InterPro" id="IPR037185">
    <property type="entry name" value="EmrE-like"/>
</dbReference>
<evidence type="ECO:0000313" key="8">
    <source>
        <dbReference type="EMBL" id="QCD94910.1"/>
    </source>
</evidence>
<feature type="transmembrane region" description="Helical" evidence="6">
    <location>
        <begin position="281"/>
        <end position="302"/>
    </location>
</feature>